<dbReference type="AlphaFoldDB" id="A0A6H5HWZ3"/>
<gene>
    <name evidence="1" type="ORF">TBRA_LOCUS1273</name>
</gene>
<evidence type="ECO:0000313" key="2">
    <source>
        <dbReference type="Proteomes" id="UP000479190"/>
    </source>
</evidence>
<dbReference type="Proteomes" id="UP000479190">
    <property type="component" value="Unassembled WGS sequence"/>
</dbReference>
<dbReference type="EMBL" id="CADCXV010000273">
    <property type="protein sequence ID" value="CAB0029211.1"/>
    <property type="molecule type" value="Genomic_DNA"/>
</dbReference>
<proteinExistence type="predicted"/>
<reference evidence="1 2" key="1">
    <citation type="submission" date="2020-02" db="EMBL/GenBank/DDBJ databases">
        <authorList>
            <person name="Ferguson B K."/>
        </authorList>
    </citation>
    <scope>NUCLEOTIDE SEQUENCE [LARGE SCALE GENOMIC DNA]</scope>
</reference>
<evidence type="ECO:0000313" key="1">
    <source>
        <dbReference type="EMBL" id="CAB0029211.1"/>
    </source>
</evidence>
<protein>
    <submittedName>
        <fullName evidence="1">Uncharacterized protein</fullName>
    </submittedName>
</protein>
<name>A0A6H5HWZ3_9HYME</name>
<sequence length="92" mass="9732">MLTFLILINPEGTLGLFKSILTQPAATGLTACLPVAAGCYQARLQEQRAAGESPRHEVNLLAALLRESRRIAAMVIPPPSGPPVAGSSPKEW</sequence>
<organism evidence="1 2">
    <name type="scientific">Trichogramma brassicae</name>
    <dbReference type="NCBI Taxonomy" id="86971"/>
    <lineage>
        <taxon>Eukaryota</taxon>
        <taxon>Metazoa</taxon>
        <taxon>Ecdysozoa</taxon>
        <taxon>Arthropoda</taxon>
        <taxon>Hexapoda</taxon>
        <taxon>Insecta</taxon>
        <taxon>Pterygota</taxon>
        <taxon>Neoptera</taxon>
        <taxon>Endopterygota</taxon>
        <taxon>Hymenoptera</taxon>
        <taxon>Apocrita</taxon>
        <taxon>Proctotrupomorpha</taxon>
        <taxon>Chalcidoidea</taxon>
        <taxon>Trichogrammatidae</taxon>
        <taxon>Trichogramma</taxon>
    </lineage>
</organism>
<keyword evidence="2" id="KW-1185">Reference proteome</keyword>
<accession>A0A6H5HWZ3</accession>